<evidence type="ECO:0000313" key="2">
    <source>
        <dbReference type="Proteomes" id="UP000287651"/>
    </source>
</evidence>
<evidence type="ECO:0000313" key="1">
    <source>
        <dbReference type="EMBL" id="RRT75901.1"/>
    </source>
</evidence>
<gene>
    <name evidence="1" type="ORF">B296_00020459</name>
</gene>
<name>A0A427AIB0_ENSVE</name>
<organism evidence="1 2">
    <name type="scientific">Ensete ventricosum</name>
    <name type="common">Abyssinian banana</name>
    <name type="synonym">Musa ensete</name>
    <dbReference type="NCBI Taxonomy" id="4639"/>
    <lineage>
        <taxon>Eukaryota</taxon>
        <taxon>Viridiplantae</taxon>
        <taxon>Streptophyta</taxon>
        <taxon>Embryophyta</taxon>
        <taxon>Tracheophyta</taxon>
        <taxon>Spermatophyta</taxon>
        <taxon>Magnoliopsida</taxon>
        <taxon>Liliopsida</taxon>
        <taxon>Zingiberales</taxon>
        <taxon>Musaceae</taxon>
        <taxon>Ensete</taxon>
    </lineage>
</organism>
<dbReference type="AlphaFoldDB" id="A0A427AIB0"/>
<comment type="caution">
    <text evidence="1">The sequence shown here is derived from an EMBL/GenBank/DDBJ whole genome shotgun (WGS) entry which is preliminary data.</text>
</comment>
<reference evidence="1 2" key="1">
    <citation type="journal article" date="2014" name="Agronomy (Basel)">
        <title>A Draft Genome Sequence for Ensete ventricosum, the Drought-Tolerant Tree Against Hunger.</title>
        <authorList>
            <person name="Harrison J."/>
            <person name="Moore K.A."/>
            <person name="Paszkiewicz K."/>
            <person name="Jones T."/>
            <person name="Grant M."/>
            <person name="Ambacheew D."/>
            <person name="Muzemil S."/>
            <person name="Studholme D.J."/>
        </authorList>
    </citation>
    <scope>NUCLEOTIDE SEQUENCE [LARGE SCALE GENOMIC DNA]</scope>
</reference>
<accession>A0A427AIB0</accession>
<dbReference type="EMBL" id="AMZH03002347">
    <property type="protein sequence ID" value="RRT75901.1"/>
    <property type="molecule type" value="Genomic_DNA"/>
</dbReference>
<dbReference type="Proteomes" id="UP000287651">
    <property type="component" value="Unassembled WGS sequence"/>
</dbReference>
<sequence>MVGKSPRVRQELAEGIGSLPGWCKGVHRKKIEICQKIIGGSRKACRELGRSCRPDILGSSLGIGPRFRRYGGSSPEVL</sequence>
<proteinExistence type="predicted"/>
<protein>
    <submittedName>
        <fullName evidence="1">Uncharacterized protein</fullName>
    </submittedName>
</protein>